<comment type="caution">
    <text evidence="2">The sequence shown here is derived from an EMBL/GenBank/DDBJ whole genome shotgun (WGS) entry which is preliminary data.</text>
</comment>
<sequence>MDQEKQDLLLASKKPEKRSRIRKPFRGRQQAGTQNSTFSKPATVQNNEAAITPASTNSHSQTSNFRERGREHRGERVPNPIQGPEPEIQGVQKGLKRFGRFGKESAAQISADGSAAINITPAAQQAEDQP</sequence>
<feature type="non-terminal residue" evidence="2">
    <location>
        <position position="130"/>
    </location>
</feature>
<evidence type="ECO:0000256" key="1">
    <source>
        <dbReference type="SAM" id="MobiDB-lite"/>
    </source>
</evidence>
<name>A0A1R1XDL1_9FUNG</name>
<protein>
    <submittedName>
        <fullName evidence="2">Uncharacterized protein</fullName>
    </submittedName>
</protein>
<keyword evidence="3" id="KW-1185">Reference proteome</keyword>
<feature type="compositionally biased region" description="Basic and acidic residues" evidence="1">
    <location>
        <begin position="65"/>
        <end position="76"/>
    </location>
</feature>
<organism evidence="2 3">
    <name type="scientific">Smittium culicis</name>
    <dbReference type="NCBI Taxonomy" id="133412"/>
    <lineage>
        <taxon>Eukaryota</taxon>
        <taxon>Fungi</taxon>
        <taxon>Fungi incertae sedis</taxon>
        <taxon>Zoopagomycota</taxon>
        <taxon>Kickxellomycotina</taxon>
        <taxon>Harpellomycetes</taxon>
        <taxon>Harpellales</taxon>
        <taxon>Legeriomycetaceae</taxon>
        <taxon>Smittium</taxon>
    </lineage>
</organism>
<feature type="compositionally biased region" description="Polar residues" evidence="1">
    <location>
        <begin position="30"/>
        <end position="64"/>
    </location>
</feature>
<evidence type="ECO:0000313" key="2">
    <source>
        <dbReference type="EMBL" id="OMJ12712.1"/>
    </source>
</evidence>
<feature type="region of interest" description="Disordered" evidence="1">
    <location>
        <begin position="1"/>
        <end position="94"/>
    </location>
</feature>
<reference evidence="3" key="1">
    <citation type="submission" date="2017-01" db="EMBL/GenBank/DDBJ databases">
        <authorList>
            <person name="Wang Y."/>
            <person name="White M."/>
            <person name="Kvist S."/>
            <person name="Moncalvo J.-M."/>
        </authorList>
    </citation>
    <scope>NUCLEOTIDE SEQUENCE [LARGE SCALE GENOMIC DNA]</scope>
    <source>
        <strain evidence="3">ID-206-W2</strain>
    </source>
</reference>
<accession>A0A1R1XDL1</accession>
<feature type="compositionally biased region" description="Polar residues" evidence="1">
    <location>
        <begin position="121"/>
        <end position="130"/>
    </location>
</feature>
<feature type="region of interest" description="Disordered" evidence="1">
    <location>
        <begin position="109"/>
        <end position="130"/>
    </location>
</feature>
<dbReference type="Proteomes" id="UP000187429">
    <property type="component" value="Unassembled WGS sequence"/>
</dbReference>
<dbReference type="EMBL" id="LSSM01005431">
    <property type="protein sequence ID" value="OMJ12712.1"/>
    <property type="molecule type" value="Genomic_DNA"/>
</dbReference>
<dbReference type="AlphaFoldDB" id="A0A1R1XDL1"/>
<gene>
    <name evidence="2" type="ORF">AYI69_g9298</name>
</gene>
<evidence type="ECO:0000313" key="3">
    <source>
        <dbReference type="Proteomes" id="UP000187429"/>
    </source>
</evidence>
<proteinExistence type="predicted"/>
<feature type="compositionally biased region" description="Basic residues" evidence="1">
    <location>
        <begin position="15"/>
        <end position="26"/>
    </location>
</feature>